<name>A0AAV8UK68_9RHOD</name>
<keyword evidence="5" id="KW-1185">Reference proteome</keyword>
<gene>
    <name evidence="4" type="ORF">NDN08_007309</name>
</gene>
<dbReference type="AlphaFoldDB" id="A0AAV8UK68"/>
<evidence type="ECO:0000256" key="2">
    <source>
        <dbReference type="SAM" id="SignalP"/>
    </source>
</evidence>
<accession>A0AAV8UK68</accession>
<evidence type="ECO:0000313" key="4">
    <source>
        <dbReference type="EMBL" id="KAJ8901463.1"/>
    </source>
</evidence>
<dbReference type="Pfam" id="PF00226">
    <property type="entry name" value="DnaJ"/>
    <property type="match status" value="1"/>
</dbReference>
<proteinExistence type="predicted"/>
<dbReference type="PANTHER" id="PTHR44145">
    <property type="entry name" value="DNAJ HOMOLOG SUBFAMILY A MEMBER 3, MITOCHONDRIAL"/>
    <property type="match status" value="1"/>
</dbReference>
<keyword evidence="2" id="KW-0732">Signal</keyword>
<feature type="signal peptide" evidence="2">
    <location>
        <begin position="1"/>
        <end position="25"/>
    </location>
</feature>
<dbReference type="InterPro" id="IPR018253">
    <property type="entry name" value="DnaJ_domain_CS"/>
</dbReference>
<dbReference type="CDD" id="cd06257">
    <property type="entry name" value="DnaJ"/>
    <property type="match status" value="1"/>
</dbReference>
<protein>
    <recommendedName>
        <fullName evidence="3">J domain-containing protein</fullName>
    </recommendedName>
</protein>
<feature type="chain" id="PRO_5043462760" description="J domain-containing protein" evidence="2">
    <location>
        <begin position="26"/>
        <end position="146"/>
    </location>
</feature>
<comment type="caution">
    <text evidence="4">The sequence shown here is derived from an EMBL/GenBank/DDBJ whole genome shotgun (WGS) entry which is preliminary data.</text>
</comment>
<dbReference type="SMART" id="SM00271">
    <property type="entry name" value="DnaJ"/>
    <property type="match status" value="1"/>
</dbReference>
<dbReference type="SUPFAM" id="SSF46565">
    <property type="entry name" value="Chaperone J-domain"/>
    <property type="match status" value="1"/>
</dbReference>
<feature type="domain" description="J" evidence="3">
    <location>
        <begin position="32"/>
        <end position="97"/>
    </location>
</feature>
<dbReference type="InterPro" id="IPR001623">
    <property type="entry name" value="DnaJ_domain"/>
</dbReference>
<dbReference type="InterPro" id="IPR036869">
    <property type="entry name" value="J_dom_sf"/>
</dbReference>
<dbReference type="EMBL" id="JAMWBK010000011">
    <property type="protein sequence ID" value="KAJ8901463.1"/>
    <property type="molecule type" value="Genomic_DNA"/>
</dbReference>
<dbReference type="Gene3D" id="1.10.287.110">
    <property type="entry name" value="DnaJ domain"/>
    <property type="match status" value="1"/>
</dbReference>
<evidence type="ECO:0000313" key="5">
    <source>
        <dbReference type="Proteomes" id="UP001157974"/>
    </source>
</evidence>
<sequence length="146" mass="16840">MGGSGLKVVLFCLFAGCLFTSDCEAKRPKHTKYYEVLEVDPEASMEAVKKSYRALAKEYHPDRRPNDPDAIKKFQTIADAYEVLSDEKKRLIYDEEGEAGLKGSRFEWTKRTWSNARQRAGAAVKKIWSFGFKFFNIQFDFEFTAK</sequence>
<organism evidence="4 5">
    <name type="scientific">Rhodosorus marinus</name>
    <dbReference type="NCBI Taxonomy" id="101924"/>
    <lineage>
        <taxon>Eukaryota</taxon>
        <taxon>Rhodophyta</taxon>
        <taxon>Stylonematophyceae</taxon>
        <taxon>Stylonematales</taxon>
        <taxon>Stylonemataceae</taxon>
        <taxon>Rhodosorus</taxon>
    </lineage>
</organism>
<dbReference type="PROSITE" id="PS50076">
    <property type="entry name" value="DNAJ_2"/>
    <property type="match status" value="1"/>
</dbReference>
<dbReference type="PANTHER" id="PTHR44145:SF3">
    <property type="entry name" value="DNAJ HOMOLOG SUBFAMILY A MEMBER 3, MITOCHONDRIAL"/>
    <property type="match status" value="1"/>
</dbReference>
<keyword evidence="1" id="KW-0143">Chaperone</keyword>
<evidence type="ECO:0000256" key="1">
    <source>
        <dbReference type="ARBA" id="ARBA00023186"/>
    </source>
</evidence>
<dbReference type="PRINTS" id="PR00625">
    <property type="entry name" value="JDOMAIN"/>
</dbReference>
<evidence type="ECO:0000259" key="3">
    <source>
        <dbReference type="PROSITE" id="PS50076"/>
    </source>
</evidence>
<dbReference type="InterPro" id="IPR051938">
    <property type="entry name" value="Apopto_cytoskel_mod"/>
</dbReference>
<reference evidence="4 5" key="1">
    <citation type="journal article" date="2023" name="Nat. Commun.">
        <title>Origin of minicircular mitochondrial genomes in red algae.</title>
        <authorList>
            <person name="Lee Y."/>
            <person name="Cho C.H."/>
            <person name="Lee Y.M."/>
            <person name="Park S.I."/>
            <person name="Yang J.H."/>
            <person name="West J.A."/>
            <person name="Bhattacharya D."/>
            <person name="Yoon H.S."/>
        </authorList>
    </citation>
    <scope>NUCLEOTIDE SEQUENCE [LARGE SCALE GENOMIC DNA]</scope>
    <source>
        <strain evidence="4 5">CCMP1338</strain>
        <tissue evidence="4">Whole cell</tissue>
    </source>
</reference>
<dbReference type="PROSITE" id="PS00636">
    <property type="entry name" value="DNAJ_1"/>
    <property type="match status" value="1"/>
</dbReference>
<dbReference type="Proteomes" id="UP001157974">
    <property type="component" value="Unassembled WGS sequence"/>
</dbReference>